<evidence type="ECO:0000256" key="1">
    <source>
        <dbReference type="SAM" id="MobiDB-lite"/>
    </source>
</evidence>
<keyword evidence="3" id="KW-1185">Reference proteome</keyword>
<feature type="compositionally biased region" description="Polar residues" evidence="1">
    <location>
        <begin position="256"/>
        <end position="267"/>
    </location>
</feature>
<feature type="compositionally biased region" description="Basic and acidic residues" evidence="1">
    <location>
        <begin position="655"/>
        <end position="667"/>
    </location>
</feature>
<feature type="region of interest" description="Disordered" evidence="1">
    <location>
        <begin position="566"/>
        <end position="735"/>
    </location>
</feature>
<feature type="compositionally biased region" description="Basic and acidic residues" evidence="1">
    <location>
        <begin position="77"/>
        <end position="102"/>
    </location>
</feature>
<feature type="compositionally biased region" description="Pro residues" evidence="1">
    <location>
        <begin position="28"/>
        <end position="43"/>
    </location>
</feature>
<dbReference type="EMBL" id="JAAAUY010000236">
    <property type="protein sequence ID" value="KAF9332840.1"/>
    <property type="molecule type" value="Genomic_DNA"/>
</dbReference>
<dbReference type="Proteomes" id="UP000696485">
    <property type="component" value="Unassembled WGS sequence"/>
</dbReference>
<feature type="compositionally biased region" description="Polar residues" evidence="1">
    <location>
        <begin position="149"/>
        <end position="166"/>
    </location>
</feature>
<reference evidence="2" key="1">
    <citation type="journal article" date="2020" name="Fungal Divers.">
        <title>Resolving the Mortierellaceae phylogeny through synthesis of multi-gene phylogenetics and phylogenomics.</title>
        <authorList>
            <person name="Vandepol N."/>
            <person name="Liber J."/>
            <person name="Desiro A."/>
            <person name="Na H."/>
            <person name="Kennedy M."/>
            <person name="Barry K."/>
            <person name="Grigoriev I.V."/>
            <person name="Miller A.N."/>
            <person name="O'Donnell K."/>
            <person name="Stajich J.E."/>
            <person name="Bonito G."/>
        </authorList>
    </citation>
    <scope>NUCLEOTIDE SEQUENCE</scope>
    <source>
        <strain evidence="2">NVP1</strain>
    </source>
</reference>
<name>A0A9P5SLJ2_9FUNG</name>
<protein>
    <submittedName>
        <fullName evidence="2">Uncharacterized protein</fullName>
    </submittedName>
</protein>
<feature type="region of interest" description="Disordered" evidence="1">
    <location>
        <begin position="1"/>
        <end position="109"/>
    </location>
</feature>
<feature type="compositionally biased region" description="Low complexity" evidence="1">
    <location>
        <begin position="376"/>
        <end position="388"/>
    </location>
</feature>
<feature type="compositionally biased region" description="Polar residues" evidence="1">
    <location>
        <begin position="352"/>
        <end position="363"/>
    </location>
</feature>
<organism evidence="2 3">
    <name type="scientific">Podila minutissima</name>
    <dbReference type="NCBI Taxonomy" id="64525"/>
    <lineage>
        <taxon>Eukaryota</taxon>
        <taxon>Fungi</taxon>
        <taxon>Fungi incertae sedis</taxon>
        <taxon>Mucoromycota</taxon>
        <taxon>Mortierellomycotina</taxon>
        <taxon>Mortierellomycetes</taxon>
        <taxon>Mortierellales</taxon>
        <taxon>Mortierellaceae</taxon>
        <taxon>Podila</taxon>
    </lineage>
</organism>
<sequence>MSLSENSKGKYVHQRSVGFNPPSASSDPVPPPFTRLPPTPPAELPAFLPASDFPLLPTTPSSHEPRSSRHISRHTRDKNTHDLFDDFDEFRGEREVPDTPGERRRKMSAGSLLTEALDAGQKPAFFGLGKSSLYPEQQSPAFGALRMVSQPSSPTLHEVPSASTSRPRPLSARVYHAPFTFPSEQDLPFSPLKSRTMALPSPTARPSGHAERSASSSSGSGPSQSPGIDPTEVSSSAPPERSASSSSMSGPLQSPRTLPTSVSSTTPWPDRLTTLLERLAPERPSTPIPDTIPYAARSSSSSSAQRRSEPTLAPLRLSTPATRSLSSVSHMRNRRTFPRIPPFPLPGKSPLSLFSTSPESNGSLLEPQLPQHRSPTRSTSPTSSPSRPCSILDRGRPRSYQPTGSSPPLRPVVIRQPRRVTSLRRERSSRGRAGVREEQEELMPVSPITGLTLLQTLSSSPAPGQAGGSTQRARLVTSPCPGPSSSSSSSLSLTLSYDAFVDSTFAFQPLEPLVSFTTAVPGVRASTPPEIFQGIQAAEWSTTRPGVSSSSSSSSSMSLAARWRRTFSPTRSALPSKATRSLSTGRKGRGKADRDQDAPSSSSVLGKQIAKLGQFFSKSKARKKKEEEKGKEEKDRDKKEKQRPASTLAVFAFRRATEYPYRDSQEGEERDDDDEEWKEEEEEEERHDAQPGPSEPGSEIQGDRSGLSGSDDKIEMLVEETDLNQIDTPIARRFL</sequence>
<feature type="compositionally biased region" description="Acidic residues" evidence="1">
    <location>
        <begin position="668"/>
        <end position="685"/>
    </location>
</feature>
<feature type="compositionally biased region" description="Polar residues" evidence="1">
    <location>
        <begin position="319"/>
        <end position="330"/>
    </location>
</feature>
<comment type="caution">
    <text evidence="2">The sequence shown here is derived from an EMBL/GenBank/DDBJ whole genome shotgun (WGS) entry which is preliminary data.</text>
</comment>
<accession>A0A9P5SLJ2</accession>
<dbReference type="AlphaFoldDB" id="A0A9P5SLJ2"/>
<feature type="region of interest" description="Disordered" evidence="1">
    <location>
        <begin position="144"/>
        <end position="489"/>
    </location>
</feature>
<proteinExistence type="predicted"/>
<feature type="compositionally biased region" description="Low complexity" evidence="1">
    <location>
        <begin position="449"/>
        <end position="464"/>
    </location>
</feature>
<gene>
    <name evidence="2" type="ORF">BG006_004262</name>
</gene>
<feature type="compositionally biased region" description="Basic and acidic residues" evidence="1">
    <location>
        <begin position="423"/>
        <end position="437"/>
    </location>
</feature>
<evidence type="ECO:0000313" key="3">
    <source>
        <dbReference type="Proteomes" id="UP000696485"/>
    </source>
</evidence>
<feature type="compositionally biased region" description="Low complexity" evidence="1">
    <location>
        <begin position="213"/>
        <end position="255"/>
    </location>
</feature>
<feature type="compositionally biased region" description="Basic and acidic residues" evidence="1">
    <location>
        <begin position="624"/>
        <end position="643"/>
    </location>
</feature>
<evidence type="ECO:0000313" key="2">
    <source>
        <dbReference type="EMBL" id="KAF9332840.1"/>
    </source>
</evidence>
<feature type="compositionally biased region" description="Polar residues" evidence="1">
    <location>
        <begin position="567"/>
        <end position="584"/>
    </location>
</feature>
<feature type="compositionally biased region" description="Low complexity" evidence="1">
    <location>
        <begin position="295"/>
        <end position="305"/>
    </location>
</feature>